<feature type="transmembrane region" description="Helical" evidence="2">
    <location>
        <begin position="94"/>
        <end position="110"/>
    </location>
</feature>
<gene>
    <name evidence="3" type="ORF">AB5J56_40980</name>
</gene>
<feature type="transmembrane region" description="Helical" evidence="2">
    <location>
        <begin position="189"/>
        <end position="207"/>
    </location>
</feature>
<accession>A0AB39PM52</accession>
<keyword evidence="2" id="KW-0472">Membrane</keyword>
<name>A0AB39PM52_9ACTN</name>
<feature type="transmembrane region" description="Helical" evidence="2">
    <location>
        <begin position="219"/>
        <end position="243"/>
    </location>
</feature>
<feature type="transmembrane region" description="Helical" evidence="2">
    <location>
        <begin position="161"/>
        <end position="180"/>
    </location>
</feature>
<evidence type="ECO:0000313" key="3">
    <source>
        <dbReference type="EMBL" id="XDQ30695.1"/>
    </source>
</evidence>
<keyword evidence="2" id="KW-0812">Transmembrane</keyword>
<sequence length="301" mass="32682">MNRPEHRAHGIWDRLGLAELLRRGKELELMHRSMGFATFALVTLAPLLIVVAAVDPLGHGGFALWLVDGMGLSGRSAQAVTHVISPPRKVVDTTTVWSGALLAPFGLAFASSVQNGYERIWELTSKPWHRIWRQTVWLSMLTGYLYLQVETRTVLEGTARILLSSVAGVLFFLWGPRLLLGHRIRPRELLPGAVATMLGLIGLRWFSTLVFTPLVAANALSYGAVGTVLVVESWLTGVGFVLYGGALLGRHLWHGFGPADESSRRTEPDAPDAEGTGSQAPGAEPAGSEADRQASSPHRTR</sequence>
<dbReference type="EMBL" id="CP163435">
    <property type="protein sequence ID" value="XDQ30695.1"/>
    <property type="molecule type" value="Genomic_DNA"/>
</dbReference>
<evidence type="ECO:0000256" key="1">
    <source>
        <dbReference type="SAM" id="MobiDB-lite"/>
    </source>
</evidence>
<dbReference type="AlphaFoldDB" id="A0AB39PM52"/>
<protein>
    <submittedName>
        <fullName evidence="3">Ribonuclease BN</fullName>
    </submittedName>
</protein>
<feature type="transmembrane region" description="Helical" evidence="2">
    <location>
        <begin position="131"/>
        <end position="149"/>
    </location>
</feature>
<keyword evidence="2" id="KW-1133">Transmembrane helix</keyword>
<proteinExistence type="predicted"/>
<organism evidence="3">
    <name type="scientific">Streptomyces sp. R21</name>
    <dbReference type="NCBI Taxonomy" id="3238627"/>
    <lineage>
        <taxon>Bacteria</taxon>
        <taxon>Bacillati</taxon>
        <taxon>Actinomycetota</taxon>
        <taxon>Actinomycetes</taxon>
        <taxon>Kitasatosporales</taxon>
        <taxon>Streptomycetaceae</taxon>
        <taxon>Streptomyces</taxon>
    </lineage>
</organism>
<feature type="region of interest" description="Disordered" evidence="1">
    <location>
        <begin position="258"/>
        <end position="301"/>
    </location>
</feature>
<evidence type="ECO:0000256" key="2">
    <source>
        <dbReference type="SAM" id="Phobius"/>
    </source>
</evidence>
<dbReference type="RefSeq" id="WP_369240872.1">
    <property type="nucleotide sequence ID" value="NZ_CP163435.1"/>
</dbReference>
<feature type="transmembrane region" description="Helical" evidence="2">
    <location>
        <begin position="33"/>
        <end position="54"/>
    </location>
</feature>
<reference evidence="3" key="1">
    <citation type="submission" date="2024-07" db="EMBL/GenBank/DDBJ databases">
        <authorList>
            <person name="Yu S.T."/>
        </authorList>
    </citation>
    <scope>NUCLEOTIDE SEQUENCE</scope>
    <source>
        <strain evidence="3">R21</strain>
    </source>
</reference>